<dbReference type="AlphaFoldDB" id="A0A8T4IU90"/>
<dbReference type="SUPFAM" id="SSF88659">
    <property type="entry name" value="Sigma3 and sigma4 domains of RNA polymerase sigma factors"/>
    <property type="match status" value="1"/>
</dbReference>
<keyword evidence="2" id="KW-1185">Reference proteome</keyword>
<dbReference type="EMBL" id="JAGSMN010000420">
    <property type="protein sequence ID" value="MBR7675020.1"/>
    <property type="molecule type" value="Genomic_DNA"/>
</dbReference>
<gene>
    <name evidence="1" type="ORF">KDA82_18735</name>
</gene>
<protein>
    <submittedName>
        <fullName evidence="1">Sigma-70 family RNA polymerase sigma factor</fullName>
    </submittedName>
</protein>
<name>A0A8T4IU90_9ACTN</name>
<proteinExistence type="predicted"/>
<reference evidence="1" key="1">
    <citation type="submission" date="2021-04" db="EMBL/GenBank/DDBJ databases">
        <title>Sequencing of actinobacteria type strains.</title>
        <authorList>
            <person name="Nguyen G.-S."/>
            <person name="Wentzel A."/>
        </authorList>
    </citation>
    <scope>NUCLEOTIDE SEQUENCE</scope>
    <source>
        <strain evidence="1">DSM 42095</strain>
    </source>
</reference>
<dbReference type="Gene3D" id="1.10.10.10">
    <property type="entry name" value="Winged helix-like DNA-binding domain superfamily/Winged helix DNA-binding domain"/>
    <property type="match status" value="1"/>
</dbReference>
<sequence>MLALLAAECAAEAAGGGVEPEDLQQGVWLRWLEGTRGGGPPPRGAADWLRAAVREEARTARARRAAEVPLGDGEHASYRARAPWGRTALVVADDGVDDAASDPEAPLLAAERRHTLRAAIGRLPGPCPALFTALLSRRDPTYPEIARELGMSQGSLGPVRSRCLGCLRRMLTAEVAAHEPRGMVR</sequence>
<evidence type="ECO:0000313" key="1">
    <source>
        <dbReference type="EMBL" id="MBR7675020.1"/>
    </source>
</evidence>
<dbReference type="InterPro" id="IPR036388">
    <property type="entry name" value="WH-like_DNA-bd_sf"/>
</dbReference>
<accession>A0A8T4IU90</accession>
<dbReference type="Proteomes" id="UP000675554">
    <property type="component" value="Unassembled WGS sequence"/>
</dbReference>
<dbReference type="InterPro" id="IPR013324">
    <property type="entry name" value="RNA_pol_sigma_r3/r4-like"/>
</dbReference>
<organism evidence="1 2">
    <name type="scientific">Streptomyces daliensis</name>
    <dbReference type="NCBI Taxonomy" id="299421"/>
    <lineage>
        <taxon>Bacteria</taxon>
        <taxon>Bacillati</taxon>
        <taxon>Actinomycetota</taxon>
        <taxon>Actinomycetes</taxon>
        <taxon>Kitasatosporales</taxon>
        <taxon>Streptomycetaceae</taxon>
        <taxon>Streptomyces</taxon>
    </lineage>
</organism>
<evidence type="ECO:0000313" key="2">
    <source>
        <dbReference type="Proteomes" id="UP000675554"/>
    </source>
</evidence>
<comment type="caution">
    <text evidence="1">The sequence shown here is derived from an EMBL/GenBank/DDBJ whole genome shotgun (WGS) entry which is preliminary data.</text>
</comment>